<accession>A0A657PSH7</accession>
<evidence type="ECO:0000313" key="2">
    <source>
        <dbReference type="Proteomes" id="UP000250928"/>
    </source>
</evidence>
<dbReference type="Proteomes" id="UP000250928">
    <property type="component" value="Unassembled WGS sequence"/>
</dbReference>
<sequence>MQRTKVETCVEALCNQGCREVRGYIARLEQDEPVPELLGLSAQERRLVLAELKSIMSVYGDACRI</sequence>
<proteinExistence type="predicted"/>
<protein>
    <submittedName>
        <fullName evidence="1">Uncharacterized protein</fullName>
    </submittedName>
</protein>
<gene>
    <name evidence="1" type="ORF">C3L24_04525</name>
</gene>
<evidence type="ECO:0000313" key="1">
    <source>
        <dbReference type="EMBL" id="PUE03580.1"/>
    </source>
</evidence>
<name>A0A657PSH7_9GAMM</name>
<organism evidence="1 2">
    <name type="scientific">Candidatus Sedimenticola endophacoides</name>
    <dbReference type="NCBI Taxonomy" id="2548426"/>
    <lineage>
        <taxon>Bacteria</taxon>
        <taxon>Pseudomonadati</taxon>
        <taxon>Pseudomonadota</taxon>
        <taxon>Gammaproteobacteria</taxon>
        <taxon>Chromatiales</taxon>
        <taxon>Sedimenticolaceae</taxon>
        <taxon>Sedimenticola</taxon>
    </lineage>
</organism>
<reference evidence="1 2" key="1">
    <citation type="submission" date="2018-01" db="EMBL/GenBank/DDBJ databases">
        <title>Novel co-symbiosis in the lucinid bivalve Phacoides pectinatus.</title>
        <authorList>
            <person name="Lim S.J."/>
            <person name="Davis B.G."/>
            <person name="Gill D.E."/>
            <person name="Engel A.S."/>
            <person name="Anderson L.C."/>
            <person name="Campbell B.J."/>
        </authorList>
    </citation>
    <scope>NUCLEOTIDE SEQUENCE [LARGE SCALE GENOMIC DNA]</scope>
    <source>
        <strain evidence="1">N3_P5</strain>
    </source>
</reference>
<dbReference type="AlphaFoldDB" id="A0A657PSH7"/>
<dbReference type="EMBL" id="PQCO01000156">
    <property type="protein sequence ID" value="PUE03580.1"/>
    <property type="molecule type" value="Genomic_DNA"/>
</dbReference>
<comment type="caution">
    <text evidence="1">The sequence shown here is derived from an EMBL/GenBank/DDBJ whole genome shotgun (WGS) entry which is preliminary data.</text>
</comment>